<dbReference type="PANTHER" id="PTHR47272">
    <property type="entry name" value="DDE_TNP_1_7 DOMAIN-CONTAINING PROTEIN"/>
    <property type="match status" value="1"/>
</dbReference>
<reference evidence="4" key="1">
    <citation type="submission" date="2025-08" db="UniProtKB">
        <authorList>
            <consortium name="Ensembl"/>
        </authorList>
    </citation>
    <scope>IDENTIFICATION</scope>
</reference>
<feature type="compositionally biased region" description="Acidic residues" evidence="1">
    <location>
        <begin position="44"/>
        <end position="53"/>
    </location>
</feature>
<proteinExistence type="predicted"/>
<sequence length="586" mass="67253">MKRNEGYTLQDALEIILGDEIEFEGCEDNSDEDLDDPNYTPNNEDMESDESSDCGDSNNSEPNDLDEVPQPNPGQVNTTVQGTEQGKKQFSWRKKPFEAPDCTFQGPNVTPPESLLTPLEYFRKFITPEMLDLLKEQTNLYSVQKSEYHHNVNTSVKELEILIGLYLCMGLCQLSGNCAYWENDTRCPMVADNMSHDRFQYLLASLHFTDNSDLSNRQAGDKCWKIHPWLDMVPKQCLDISPEEHNCIDEQMVSFRGRHSPIRQYVKGKPHPWGLKVWCRCSSSGLLCDFAVYQGGTLLGMGGDVVVKLCESLPSNQNYKVLADNLFSSAPLVLKLFQRQIYFVGTLRVNRLAGCQLEDEKSLAKRGRGSVDAMVEREEESMVIVKWYDNKSVTLISSYCAVDPQDNAKRWSKSDKAFVEVNRPHIVKKYNTFMGGVDLPDACIARSKYHMRSRRWYLYLFWQTIMLGLVKAWLIYRHDCKLLGLLKTMKQRSFQAEVATSLILWQAKRGRPTLNTSPPAPLPKRVRVRVPDDVRTDQVAHWPVKCDKRGRCKFCKINATTSLCEKCDVRLCFTEERNCYRSYHLA</sequence>
<feature type="compositionally biased region" description="Acidic residues" evidence="1">
    <location>
        <begin position="22"/>
        <end position="36"/>
    </location>
</feature>
<keyword evidence="2" id="KW-0472">Membrane</keyword>
<evidence type="ECO:0000313" key="4">
    <source>
        <dbReference type="Ensembl" id="ENSDLAP00005057971.2"/>
    </source>
</evidence>
<dbReference type="Ensembl" id="ENSDLAT00005061467.2">
    <property type="protein sequence ID" value="ENSDLAP00005057971.2"/>
    <property type="gene ID" value="ENSDLAG00005024545.2"/>
</dbReference>
<dbReference type="PANTHER" id="PTHR47272:SF1">
    <property type="entry name" value="PIGGYBAC TRANSPOSABLE ELEMENT-DERIVED PROTEIN 3-LIKE"/>
    <property type="match status" value="1"/>
</dbReference>
<feature type="region of interest" description="Disordered" evidence="1">
    <location>
        <begin position="22"/>
        <end position="89"/>
    </location>
</feature>
<feature type="domain" description="PiggyBac transposable element-derived protein" evidence="3">
    <location>
        <begin position="117"/>
        <end position="473"/>
    </location>
</feature>
<organism evidence="4 5">
    <name type="scientific">Dicentrarchus labrax</name>
    <name type="common">European seabass</name>
    <name type="synonym">Morone labrax</name>
    <dbReference type="NCBI Taxonomy" id="13489"/>
    <lineage>
        <taxon>Eukaryota</taxon>
        <taxon>Metazoa</taxon>
        <taxon>Chordata</taxon>
        <taxon>Craniata</taxon>
        <taxon>Vertebrata</taxon>
        <taxon>Euteleostomi</taxon>
        <taxon>Actinopterygii</taxon>
        <taxon>Neopterygii</taxon>
        <taxon>Teleostei</taxon>
        <taxon>Neoteleostei</taxon>
        <taxon>Acanthomorphata</taxon>
        <taxon>Eupercaria</taxon>
        <taxon>Moronidae</taxon>
        <taxon>Dicentrarchus</taxon>
    </lineage>
</organism>
<name>A0A8C4NZ77_DICLA</name>
<evidence type="ECO:0000313" key="5">
    <source>
        <dbReference type="Proteomes" id="UP000694389"/>
    </source>
</evidence>
<dbReference type="GeneTree" id="ENSGT00940000166554"/>
<dbReference type="Pfam" id="PF13843">
    <property type="entry name" value="DDE_Tnp_1_7"/>
    <property type="match status" value="1"/>
</dbReference>
<dbReference type="Proteomes" id="UP000694389">
    <property type="component" value="Unassembled WGS sequence"/>
</dbReference>
<dbReference type="InterPro" id="IPR029526">
    <property type="entry name" value="PGBD"/>
</dbReference>
<reference evidence="4" key="2">
    <citation type="submission" date="2025-09" db="UniProtKB">
        <authorList>
            <consortium name="Ensembl"/>
        </authorList>
    </citation>
    <scope>IDENTIFICATION</scope>
</reference>
<keyword evidence="2" id="KW-1133">Transmembrane helix</keyword>
<feature type="transmembrane region" description="Helical" evidence="2">
    <location>
        <begin position="456"/>
        <end position="476"/>
    </location>
</feature>
<keyword evidence="2" id="KW-0812">Transmembrane</keyword>
<accession>A0A8C4NZ77</accession>
<dbReference type="AlphaFoldDB" id="A0A8C4NZ77"/>
<feature type="compositionally biased region" description="Polar residues" evidence="1">
    <location>
        <begin position="73"/>
        <end position="84"/>
    </location>
</feature>
<evidence type="ECO:0000256" key="1">
    <source>
        <dbReference type="SAM" id="MobiDB-lite"/>
    </source>
</evidence>
<protein>
    <recommendedName>
        <fullName evidence="3">PiggyBac transposable element-derived protein domain-containing protein</fullName>
    </recommendedName>
</protein>
<keyword evidence="5" id="KW-1185">Reference proteome</keyword>
<evidence type="ECO:0000256" key="2">
    <source>
        <dbReference type="SAM" id="Phobius"/>
    </source>
</evidence>
<evidence type="ECO:0000259" key="3">
    <source>
        <dbReference type="Pfam" id="PF13843"/>
    </source>
</evidence>